<gene>
    <name evidence="1" type="ORF">BkAM31D_03365</name>
</gene>
<keyword evidence="1" id="KW-0969">Cilium</keyword>
<dbReference type="Proteomes" id="UP000193006">
    <property type="component" value="Chromosome"/>
</dbReference>
<dbReference type="GO" id="GO:0008168">
    <property type="term" value="F:methyltransferase activity"/>
    <property type="evidence" value="ECO:0007669"/>
    <property type="project" value="UniProtKB-KW"/>
</dbReference>
<sequence>MNQPISYQEMTEKVKKINQRDYDYEQPFFDLVDQLLDESEGKHVHNFLTDAFERLLAQVNKEIELVEDELGLTPTCGVGCAHCCYFPIIVTRLEAKLMLLFINQLPEARKQRIFLQISEYHDKFSSEINVIKKFDFKKDDSFKLKYKQLGLPCMFLDEETNRCIAYEVRPIPCRTYLNYTNASVCSEEHLPKEPVSFEFLHRFYVQGMDEIIQEILEVVSDQSLGFSYPNDAAEVNYLPILIEEELNKKSLK</sequence>
<dbReference type="STRING" id="199441.BkAM31D_03365"/>
<dbReference type="KEGG" id="bkw:BkAM31D_03365"/>
<keyword evidence="1" id="KW-0489">Methyltransferase</keyword>
<dbReference type="AlphaFoldDB" id="A0A1X9M6A2"/>
<proteinExistence type="predicted"/>
<accession>A0A1X9M6A2</accession>
<dbReference type="RefSeq" id="WP_066157795.1">
    <property type="nucleotide sequence ID" value="NZ_CP020814.1"/>
</dbReference>
<evidence type="ECO:0000313" key="2">
    <source>
        <dbReference type="Proteomes" id="UP000193006"/>
    </source>
</evidence>
<name>A0A1X9M6A2_9BACI</name>
<evidence type="ECO:0000313" key="1">
    <source>
        <dbReference type="EMBL" id="ARK28975.1"/>
    </source>
</evidence>
<protein>
    <submittedName>
        <fullName evidence="1">Flagellin N-methylase</fullName>
    </submittedName>
</protein>
<keyword evidence="1" id="KW-0966">Cell projection</keyword>
<dbReference type="EMBL" id="CP020814">
    <property type="protein sequence ID" value="ARK28975.1"/>
    <property type="molecule type" value="Genomic_DNA"/>
</dbReference>
<dbReference type="InterPro" id="IPR005358">
    <property type="entry name" value="Puta_zinc/iron-chelating_dom"/>
</dbReference>
<keyword evidence="2" id="KW-1185">Reference proteome</keyword>
<dbReference type="GO" id="GO:0032259">
    <property type="term" value="P:methylation"/>
    <property type="evidence" value="ECO:0007669"/>
    <property type="project" value="UniProtKB-KW"/>
</dbReference>
<keyword evidence="1" id="KW-0808">Transferase</keyword>
<reference evidence="1 2" key="1">
    <citation type="submission" date="2017-04" db="EMBL/GenBank/DDBJ databases">
        <title>Bacillus krulwichiae AM31D Genome sequencing and assembly.</title>
        <authorList>
            <person name="Krulwich T.A."/>
            <person name="Anastor L."/>
            <person name="Ehrlich R."/>
            <person name="Ehrlich G.D."/>
            <person name="Janto B."/>
        </authorList>
    </citation>
    <scope>NUCLEOTIDE SEQUENCE [LARGE SCALE GENOMIC DNA]</scope>
    <source>
        <strain evidence="1 2">AM31D</strain>
    </source>
</reference>
<dbReference type="Pfam" id="PF03692">
    <property type="entry name" value="CxxCxxCC"/>
    <property type="match status" value="1"/>
</dbReference>
<keyword evidence="1" id="KW-0282">Flagellum</keyword>
<organism evidence="1 2">
    <name type="scientific">Halalkalibacter krulwichiae</name>
    <dbReference type="NCBI Taxonomy" id="199441"/>
    <lineage>
        <taxon>Bacteria</taxon>
        <taxon>Bacillati</taxon>
        <taxon>Bacillota</taxon>
        <taxon>Bacilli</taxon>
        <taxon>Bacillales</taxon>
        <taxon>Bacillaceae</taxon>
        <taxon>Halalkalibacter</taxon>
    </lineage>
</organism>